<feature type="domain" description="RNA polymerase sigma-70 region 2" evidence="7">
    <location>
        <begin position="26"/>
        <end position="96"/>
    </location>
</feature>
<dbReference type="PANTHER" id="PTHR30385:SF6">
    <property type="entry name" value="RNA POLYMERASE SIGMA FACTOR SIGI"/>
    <property type="match status" value="1"/>
</dbReference>
<dbReference type="GO" id="GO:0005737">
    <property type="term" value="C:cytoplasm"/>
    <property type="evidence" value="ECO:0007669"/>
    <property type="project" value="UniProtKB-SubCell"/>
</dbReference>
<proteinExistence type="inferred from homology"/>
<comment type="caution">
    <text evidence="8">The sequence shown here is derived from an EMBL/GenBank/DDBJ whole genome shotgun (WGS) entry which is preliminary data.</text>
</comment>
<keyword evidence="2 6" id="KW-0805">Transcription regulation</keyword>
<dbReference type="InterPro" id="IPR014284">
    <property type="entry name" value="RNA_pol_sigma-70_dom"/>
</dbReference>
<dbReference type="GO" id="GO:0003677">
    <property type="term" value="F:DNA binding"/>
    <property type="evidence" value="ECO:0007669"/>
    <property type="project" value="UniProtKB-UniRule"/>
</dbReference>
<comment type="subcellular location">
    <subcellularLocation>
        <location evidence="6">Cytoplasm</location>
    </subcellularLocation>
</comment>
<dbReference type="GO" id="GO:0006352">
    <property type="term" value="P:DNA-templated transcription initiation"/>
    <property type="evidence" value="ECO:0007669"/>
    <property type="project" value="UniProtKB-UniRule"/>
</dbReference>
<dbReference type="OrthoDB" id="3190733at2"/>
<comment type="subunit">
    <text evidence="6">Interacts with RsgI.</text>
</comment>
<organism evidence="8 9">
    <name type="scientific">Thermoactinomyces daqus</name>
    <dbReference type="NCBI Taxonomy" id="1329516"/>
    <lineage>
        <taxon>Bacteria</taxon>
        <taxon>Bacillati</taxon>
        <taxon>Bacillota</taxon>
        <taxon>Bacilli</taxon>
        <taxon>Bacillales</taxon>
        <taxon>Thermoactinomycetaceae</taxon>
        <taxon>Thermoactinomyces</taxon>
    </lineage>
</organism>
<keyword evidence="3 6" id="KW-0731">Sigma factor</keyword>
<comment type="similarity">
    <text evidence="6">Belongs to the sigma-70 factor family. SigI subfamily.</text>
</comment>
<evidence type="ECO:0000256" key="3">
    <source>
        <dbReference type="ARBA" id="ARBA00023082"/>
    </source>
</evidence>
<evidence type="ECO:0000256" key="6">
    <source>
        <dbReference type="HAMAP-Rule" id="MF_02064"/>
    </source>
</evidence>
<keyword evidence="4 6" id="KW-0238">DNA-binding</keyword>
<keyword evidence="1 6" id="KW-0963">Cytoplasm</keyword>
<dbReference type="PIRSF" id="PIRSF038953">
    <property type="entry name" value="SigI"/>
    <property type="match status" value="1"/>
</dbReference>
<dbReference type="NCBIfam" id="TIGR02937">
    <property type="entry name" value="sigma70-ECF"/>
    <property type="match status" value="1"/>
</dbReference>
<dbReference type="Gene3D" id="1.10.1740.10">
    <property type="match status" value="1"/>
</dbReference>
<evidence type="ECO:0000256" key="5">
    <source>
        <dbReference type="ARBA" id="ARBA00023163"/>
    </source>
</evidence>
<keyword evidence="5 6" id="KW-0804">Transcription</keyword>
<sequence length="235" mass="27970">MFRGTDLEMRVLQVQETHSPEQRDELLRELEPHVRRIASRICRRVVTPHDDEYMIAYRAIDEAIGRYNPEHRATFLSFAYKVIQRRLVDYFRQEGRHQRSIPLSAPGAREEETHNQELVALSFERHKKEETDRLRRLEIEIFIRSLEKYGITLEELTKKSPKHRDTRESLLQVAKMLVSDKNLMQKFLSQKKTEKDLAKTLGLHRRTLNRHRNYLIALTIVVVEDLTLIRSYIGL</sequence>
<dbReference type="SUPFAM" id="SSF88946">
    <property type="entry name" value="Sigma2 domain of RNA polymerase sigma factors"/>
    <property type="match status" value="1"/>
</dbReference>
<comment type="function">
    <text evidence="6">Sigma factors are initiation factors that promote the attachment of RNA polymerase to specific initiation sites and are then released.</text>
</comment>
<keyword evidence="6" id="KW-0346">Stress response</keyword>
<dbReference type="GO" id="GO:0016987">
    <property type="term" value="F:sigma factor activity"/>
    <property type="evidence" value="ECO:0007669"/>
    <property type="project" value="UniProtKB-UniRule"/>
</dbReference>
<dbReference type="RefSeq" id="WP_052154040.1">
    <property type="nucleotide sequence ID" value="NZ_JACEIP010000009.1"/>
</dbReference>
<dbReference type="InterPro" id="IPR007627">
    <property type="entry name" value="RNA_pol_sigma70_r2"/>
</dbReference>
<evidence type="ECO:0000259" key="7">
    <source>
        <dbReference type="Pfam" id="PF04542"/>
    </source>
</evidence>
<comment type="activity regulation">
    <text evidence="6">Negatively regulated by the anti-sigma-I factor RsgI.</text>
</comment>
<dbReference type="InterPro" id="IPR013325">
    <property type="entry name" value="RNA_pol_sigma_r2"/>
</dbReference>
<evidence type="ECO:0000313" key="8">
    <source>
        <dbReference type="EMBL" id="MBA4542739.1"/>
    </source>
</evidence>
<dbReference type="InterPro" id="IPR014244">
    <property type="entry name" value="RNA_pol_sigma-I"/>
</dbReference>
<dbReference type="Pfam" id="PF04542">
    <property type="entry name" value="Sigma70_r2"/>
    <property type="match status" value="1"/>
</dbReference>
<evidence type="ECO:0000256" key="4">
    <source>
        <dbReference type="ARBA" id="ARBA00023125"/>
    </source>
</evidence>
<dbReference type="EMBL" id="JACEIP010000009">
    <property type="protein sequence ID" value="MBA4542739.1"/>
    <property type="molecule type" value="Genomic_DNA"/>
</dbReference>
<reference evidence="8 9" key="1">
    <citation type="submission" date="2020-07" db="EMBL/GenBank/DDBJ databases">
        <authorList>
            <person name="Feng H."/>
        </authorList>
    </citation>
    <scope>NUCLEOTIDE SEQUENCE [LARGE SCALE GENOMIC DNA]</scope>
    <source>
        <strain evidence="9">s-11</strain>
    </source>
</reference>
<accession>A0A7W1XA12</accession>
<evidence type="ECO:0000313" key="9">
    <source>
        <dbReference type="Proteomes" id="UP000530514"/>
    </source>
</evidence>
<name>A0A7W1XA12_9BACL</name>
<dbReference type="Proteomes" id="UP000530514">
    <property type="component" value="Unassembled WGS sequence"/>
</dbReference>
<evidence type="ECO:0000256" key="1">
    <source>
        <dbReference type="ARBA" id="ARBA00022490"/>
    </source>
</evidence>
<comment type="caution">
    <text evidence="6">Lacks conserved residue(s) required for the propagation of feature annotation.</text>
</comment>
<dbReference type="PANTHER" id="PTHR30385">
    <property type="entry name" value="SIGMA FACTOR F FLAGELLAR"/>
    <property type="match status" value="1"/>
</dbReference>
<dbReference type="HAMAP" id="MF_02064">
    <property type="entry name" value="Sigma70_SigI"/>
    <property type="match status" value="1"/>
</dbReference>
<feature type="short sequence motif" description="Polymerase core binding" evidence="6">
    <location>
        <begin position="51"/>
        <end position="64"/>
    </location>
</feature>
<keyword evidence="9" id="KW-1185">Reference proteome</keyword>
<gene>
    <name evidence="6" type="primary">sigI</name>
    <name evidence="8" type="ORF">H1164_07465</name>
</gene>
<evidence type="ECO:0000256" key="2">
    <source>
        <dbReference type="ARBA" id="ARBA00023015"/>
    </source>
</evidence>
<protein>
    <recommendedName>
        <fullName evidence="6">RNA polymerase sigma factor SigI</fullName>
    </recommendedName>
</protein>
<dbReference type="AlphaFoldDB" id="A0A7W1XA12"/>